<dbReference type="PANTHER" id="PTHR33678:SF1">
    <property type="entry name" value="BLL1576 PROTEIN"/>
    <property type="match status" value="1"/>
</dbReference>
<dbReference type="Pfam" id="PF03050">
    <property type="entry name" value="DDE_Tnp_IS66"/>
    <property type="match status" value="1"/>
</dbReference>
<dbReference type="Pfam" id="PF13817">
    <property type="entry name" value="DDE_Tnp_IS66_C"/>
    <property type="match status" value="1"/>
</dbReference>
<evidence type="ECO:0000259" key="2">
    <source>
        <dbReference type="Pfam" id="PF13817"/>
    </source>
</evidence>
<dbReference type="NCBIfam" id="NF033517">
    <property type="entry name" value="transpos_IS66"/>
    <property type="match status" value="1"/>
</dbReference>
<evidence type="ECO:0000313" key="3">
    <source>
        <dbReference type="EMBL" id="SDY12778.1"/>
    </source>
</evidence>
<name>A0A1H3HD29_9BURK</name>
<dbReference type="PANTHER" id="PTHR33678">
    <property type="entry name" value="BLL1576 PROTEIN"/>
    <property type="match status" value="1"/>
</dbReference>
<reference evidence="3 4" key="1">
    <citation type="submission" date="2016-10" db="EMBL/GenBank/DDBJ databases">
        <authorList>
            <person name="de Groot N.N."/>
        </authorList>
    </citation>
    <scope>NUCLEOTIDE SEQUENCE [LARGE SCALE GENOMIC DNA]</scope>
    <source>
        <strain evidence="3 4">LMG 24775</strain>
    </source>
</reference>
<gene>
    <name evidence="3" type="ORF">SAMN05421547_102573</name>
</gene>
<dbReference type="Proteomes" id="UP000183417">
    <property type="component" value="Unassembled WGS sequence"/>
</dbReference>
<dbReference type="AlphaFoldDB" id="A0A1H3HD29"/>
<evidence type="ECO:0000259" key="1">
    <source>
        <dbReference type="Pfam" id="PF03050"/>
    </source>
</evidence>
<feature type="domain" description="Transposase IS66 C-terminal" evidence="2">
    <location>
        <begin position="281"/>
        <end position="318"/>
    </location>
</feature>
<dbReference type="InterPro" id="IPR004291">
    <property type="entry name" value="Transposase_IS66_central"/>
</dbReference>
<organism evidence="3 4">
    <name type="scientific">Delftia lacustris</name>
    <dbReference type="NCBI Taxonomy" id="558537"/>
    <lineage>
        <taxon>Bacteria</taxon>
        <taxon>Pseudomonadati</taxon>
        <taxon>Pseudomonadota</taxon>
        <taxon>Betaproteobacteria</taxon>
        <taxon>Burkholderiales</taxon>
        <taxon>Comamonadaceae</taxon>
        <taxon>Delftia</taxon>
    </lineage>
</organism>
<feature type="domain" description="Transposase IS66 central" evidence="1">
    <location>
        <begin position="2"/>
        <end position="274"/>
    </location>
</feature>
<evidence type="ECO:0000313" key="4">
    <source>
        <dbReference type="Proteomes" id="UP000183417"/>
    </source>
</evidence>
<proteinExistence type="predicted"/>
<protein>
    <submittedName>
        <fullName evidence="3">IS66 C-terminal element</fullName>
    </submittedName>
</protein>
<dbReference type="InterPro" id="IPR052344">
    <property type="entry name" value="Transposase-related"/>
</dbReference>
<accession>A0A1H3HD29</accession>
<sequence length="324" mass="35989">MAKYADHLPLYRQEGIFARAGLAIPRSTLAQWVGACGVQLQPLVDAMKAELLTQPVLHADETPVAMLDPGAGKTHRAYLWTYCSTGLQADRLVVFDFAESRAGRHPAEFLGHPGEGAWRGTLVCDDYSGYKALFASGVTEAGCLAHARRKFHELWANHKSPVGEQALALFGKLYDVEREIAHHDPEERWRVRQEKAKPIADALHMWLTGQRQKVPPGSATAKAIDYSLGRWTALVRYLDDARLPADNNWVENQIRPIAIGRSNWLFAGSLRAGKRAAAVMSLLHSAKLNGHDPYAYLRNVLDRLPTQPASRIAELLPHRWSPSA</sequence>
<dbReference type="InterPro" id="IPR039552">
    <property type="entry name" value="IS66_C"/>
</dbReference>
<dbReference type="EMBL" id="FNPE01000002">
    <property type="protein sequence ID" value="SDY12778.1"/>
    <property type="molecule type" value="Genomic_DNA"/>
</dbReference>